<dbReference type="Proteomes" id="UP000250222">
    <property type="component" value="Unassembled WGS sequence"/>
</dbReference>
<proteinExistence type="predicted"/>
<feature type="transmembrane region" description="Helical" evidence="1">
    <location>
        <begin position="20"/>
        <end position="43"/>
    </location>
</feature>
<evidence type="ECO:0000256" key="1">
    <source>
        <dbReference type="SAM" id="Phobius"/>
    </source>
</evidence>
<protein>
    <submittedName>
        <fullName evidence="2">Uncharacterized protein</fullName>
    </submittedName>
</protein>
<keyword evidence="1" id="KW-1133">Transmembrane helix</keyword>
<dbReference type="EMBL" id="UETB01000009">
    <property type="protein sequence ID" value="SSA44031.1"/>
    <property type="molecule type" value="Genomic_DNA"/>
</dbReference>
<keyword evidence="1" id="KW-0472">Membrane</keyword>
<name>A0A2Y9AHU6_9MICO</name>
<keyword evidence="1" id="KW-0812">Transmembrane</keyword>
<evidence type="ECO:0000313" key="2">
    <source>
        <dbReference type="EMBL" id="SSA44031.1"/>
    </source>
</evidence>
<sequence length="115" mass="12342">MIGGAPVYLVQRRRLLGQSWATPLVWLASVLAYLASAGVVGMLGGVELDPATLEYEIEQGYREYGERAVVDCPDSAIAPVGGSVSCWATFSDGSVAEGVITVENAQGWFTWQESW</sequence>
<organism evidence="2 3">
    <name type="scientific">Georgenia satyanarayanai</name>
    <dbReference type="NCBI Taxonomy" id="860221"/>
    <lineage>
        <taxon>Bacteria</taxon>
        <taxon>Bacillati</taxon>
        <taxon>Actinomycetota</taxon>
        <taxon>Actinomycetes</taxon>
        <taxon>Micrococcales</taxon>
        <taxon>Bogoriellaceae</taxon>
        <taxon>Georgenia</taxon>
    </lineage>
</organism>
<dbReference type="AlphaFoldDB" id="A0A2Y9AHU6"/>
<evidence type="ECO:0000313" key="3">
    <source>
        <dbReference type="Proteomes" id="UP000250222"/>
    </source>
</evidence>
<accession>A0A2Y9AHU6</accession>
<reference evidence="2 3" key="1">
    <citation type="submission" date="2016-10" db="EMBL/GenBank/DDBJ databases">
        <authorList>
            <person name="Cai Z."/>
        </authorList>
    </citation>
    <scope>NUCLEOTIDE SEQUENCE [LARGE SCALE GENOMIC DNA]</scope>
    <source>
        <strain evidence="2 3">CGMCC 1.10826</strain>
    </source>
</reference>
<keyword evidence="3" id="KW-1185">Reference proteome</keyword>
<gene>
    <name evidence="2" type="ORF">SAMN05216184_10992</name>
</gene>